<feature type="region of interest" description="Disordered" evidence="1">
    <location>
        <begin position="141"/>
        <end position="175"/>
    </location>
</feature>
<feature type="compositionally biased region" description="Polar residues" evidence="1">
    <location>
        <begin position="346"/>
        <end position="359"/>
    </location>
</feature>
<proteinExistence type="predicted"/>
<keyword evidence="2" id="KW-0732">Signal</keyword>
<accession>A0A1I8N2L5</accession>
<feature type="signal peptide" evidence="2">
    <location>
        <begin position="1"/>
        <end position="16"/>
    </location>
</feature>
<reference evidence="3" key="1">
    <citation type="submission" date="2020-05" db="UniProtKB">
        <authorList>
            <consortium name="EnsemblMetazoa"/>
        </authorList>
    </citation>
    <scope>IDENTIFICATION</scope>
    <source>
        <strain evidence="3">Aabys</strain>
    </source>
</reference>
<feature type="compositionally biased region" description="Basic and acidic residues" evidence="1">
    <location>
        <begin position="37"/>
        <end position="49"/>
    </location>
</feature>
<feature type="region of interest" description="Disordered" evidence="1">
    <location>
        <begin position="37"/>
        <end position="70"/>
    </location>
</feature>
<name>A0A1I8N2L5_MUSDO</name>
<dbReference type="AlphaFoldDB" id="A0A1I8N2L5"/>
<feature type="compositionally biased region" description="Low complexity" evidence="1">
    <location>
        <begin position="50"/>
        <end position="63"/>
    </location>
</feature>
<organism evidence="3">
    <name type="scientific">Musca domestica</name>
    <name type="common">House fly</name>
    <dbReference type="NCBI Taxonomy" id="7370"/>
    <lineage>
        <taxon>Eukaryota</taxon>
        <taxon>Metazoa</taxon>
        <taxon>Ecdysozoa</taxon>
        <taxon>Arthropoda</taxon>
        <taxon>Hexapoda</taxon>
        <taxon>Insecta</taxon>
        <taxon>Pterygota</taxon>
        <taxon>Neoptera</taxon>
        <taxon>Endopterygota</taxon>
        <taxon>Diptera</taxon>
        <taxon>Brachycera</taxon>
        <taxon>Muscomorpha</taxon>
        <taxon>Muscoidea</taxon>
        <taxon>Muscidae</taxon>
        <taxon>Musca</taxon>
    </lineage>
</organism>
<evidence type="ECO:0000256" key="1">
    <source>
        <dbReference type="SAM" id="MobiDB-lite"/>
    </source>
</evidence>
<dbReference type="VEuPathDB" id="VectorBase:MDOMA2_014586"/>
<protein>
    <submittedName>
        <fullName evidence="3">Uncharacterized protein</fullName>
    </submittedName>
</protein>
<evidence type="ECO:0000256" key="2">
    <source>
        <dbReference type="SAM" id="SignalP"/>
    </source>
</evidence>
<dbReference type="VEuPathDB" id="VectorBase:MDOA010865"/>
<feature type="region of interest" description="Disordered" evidence="1">
    <location>
        <begin position="346"/>
        <end position="369"/>
    </location>
</feature>
<dbReference type="eggNOG" id="ENOG502SFWF">
    <property type="taxonomic scope" value="Eukaryota"/>
</dbReference>
<feature type="chain" id="PRO_5044016867" evidence="2">
    <location>
        <begin position="17"/>
        <end position="437"/>
    </location>
</feature>
<dbReference type="EnsemblMetazoa" id="MDOA010865-RA">
    <property type="protein sequence ID" value="MDOA010865-PA"/>
    <property type="gene ID" value="MDOA010865"/>
</dbReference>
<sequence>MNYIIIWMACMGLASAAIGRSYGGDGLPLETTTSNLHEKLSGGLGKDDSSSSSSSSSSTSTTTESMKDPGLVQEIVSELPVTLPGILQELEAPKRRVITYDQRQEGQYNIRADLDNFMFLLIPAAATDNFSILDILGKSGTGLGSRRTAHSSLKSSNKKKYSPSNSGLKPDGGSLKYRQAMKNADYLPRPGDHMSPAGRVGEFIEGRTPYHVDISALHDGEGDVQSRLNPDRQVDVLPPSYPLAYQHLMKPFLEADSTIIQALPPAEMGSRPNSESVPNPGYYRLARYIRGDTYLDSNRLGGSSTSQQHHATGRRISQIPMYRADMAMGAGQLYPPIDIPHFNIHSTARSFDDSPSTSSEELESKQTLEGDGDLKYEDVFLPTIHIRPLEDDLELELHTADGLIDGEAKALLSDGIERCAPGKRRDSYGVCREIEGY</sequence>
<evidence type="ECO:0000313" key="3">
    <source>
        <dbReference type="EnsemblMetazoa" id="MDOA010865-PA"/>
    </source>
</evidence>